<proteinExistence type="inferred from homology"/>
<dbReference type="RefSeq" id="WP_106448378.1">
    <property type="nucleotide sequence ID" value="NZ_CP027670.1"/>
</dbReference>
<keyword evidence="4" id="KW-0238">DNA-binding</keyword>
<keyword evidence="3" id="KW-0963">Cytoplasm</keyword>
<geneLocation type="plasmid" evidence="7 8">
    <name>unnamed1</name>
</geneLocation>
<dbReference type="OrthoDB" id="5297879at2"/>
<comment type="similarity">
    <text evidence="2">Belongs to the histone-like protein H-NS family.</text>
</comment>
<evidence type="ECO:0000256" key="3">
    <source>
        <dbReference type="ARBA" id="ARBA00022490"/>
    </source>
</evidence>
<dbReference type="PANTHER" id="PTHR38097:SF2">
    <property type="entry name" value="DNA-BINDING PROTEIN STPA"/>
    <property type="match status" value="1"/>
</dbReference>
<dbReference type="GO" id="GO:0009295">
    <property type="term" value="C:nucleoid"/>
    <property type="evidence" value="ECO:0007669"/>
    <property type="project" value="UniProtKB-SubCell"/>
</dbReference>
<dbReference type="InterPro" id="IPR037150">
    <property type="entry name" value="H-NS_C_dom_sf"/>
</dbReference>
<feature type="domain" description="DNA-binding protein H-NS-like C-terminal" evidence="6">
    <location>
        <begin position="62"/>
        <end position="106"/>
    </location>
</feature>
<feature type="region of interest" description="Disordered" evidence="5">
    <location>
        <begin position="44"/>
        <end position="85"/>
    </location>
</feature>
<comment type="subcellular location">
    <subcellularLocation>
        <location evidence="1">Cytoplasm</location>
        <location evidence="1">Nucleoid</location>
    </subcellularLocation>
</comment>
<evidence type="ECO:0000313" key="8">
    <source>
        <dbReference type="Proteomes" id="UP000239326"/>
    </source>
</evidence>
<gene>
    <name evidence="7" type="ORF">C6571_18500</name>
</gene>
<dbReference type="GO" id="GO:0003677">
    <property type="term" value="F:DNA binding"/>
    <property type="evidence" value="ECO:0007669"/>
    <property type="project" value="UniProtKB-KW"/>
</dbReference>
<evidence type="ECO:0000256" key="2">
    <source>
        <dbReference type="ARBA" id="ARBA00010610"/>
    </source>
</evidence>
<dbReference type="SUPFAM" id="SSF81273">
    <property type="entry name" value="H-NS histone-like proteins"/>
    <property type="match status" value="1"/>
</dbReference>
<evidence type="ECO:0000313" key="7">
    <source>
        <dbReference type="EMBL" id="AVO43428.1"/>
    </source>
</evidence>
<evidence type="ECO:0000256" key="5">
    <source>
        <dbReference type="SAM" id="MobiDB-lite"/>
    </source>
</evidence>
<evidence type="ECO:0000256" key="1">
    <source>
        <dbReference type="ARBA" id="ARBA00004453"/>
    </source>
</evidence>
<sequence>MPSYAELKEQLDRLRNEAEQARREEMPRVIAGIKAQIKEYDLKPEDLFPDLPSRRGGSEEGARGKGGREPKYRGPNGQTWVGGAGRKPDWVRAALAKGEDLEKFAI</sequence>
<dbReference type="KEGG" id="simp:C6571_18500"/>
<protein>
    <submittedName>
        <fullName evidence="7">Histone family protein nucleoid-structuring protein H-NS</fullName>
    </submittedName>
</protein>
<feature type="compositionally biased region" description="Basic and acidic residues" evidence="5">
    <location>
        <begin position="44"/>
        <end position="72"/>
    </location>
</feature>
<evidence type="ECO:0000259" key="6">
    <source>
        <dbReference type="SMART" id="SM00528"/>
    </source>
</evidence>
<dbReference type="PANTHER" id="PTHR38097">
    <property type="match status" value="1"/>
</dbReference>
<accession>A0A2S0N5K2</accession>
<name>A0A2S0N5K2_9BURK</name>
<reference evidence="7 8" key="1">
    <citation type="submission" date="2018-03" db="EMBL/GenBank/DDBJ databases">
        <title>Genome sequencing of Simplicispira sp.</title>
        <authorList>
            <person name="Kim S.-J."/>
            <person name="Heo J."/>
            <person name="Kwon S.-W."/>
        </authorList>
    </citation>
    <scope>NUCLEOTIDE SEQUENCE [LARGE SCALE GENOMIC DNA]</scope>
    <source>
        <strain evidence="7 8">SC1-8</strain>
        <plasmid evidence="7 8">unnamed1</plasmid>
    </source>
</reference>
<dbReference type="AlphaFoldDB" id="A0A2S0N5K2"/>
<dbReference type="InterPro" id="IPR027444">
    <property type="entry name" value="H-NS_C_dom"/>
</dbReference>
<dbReference type="Proteomes" id="UP000239326">
    <property type="component" value="Plasmid unnamed1"/>
</dbReference>
<keyword evidence="8" id="KW-1185">Reference proteome</keyword>
<dbReference type="Pfam" id="PF00816">
    <property type="entry name" value="Histone_HNS"/>
    <property type="match status" value="1"/>
</dbReference>
<dbReference type="SMART" id="SM00528">
    <property type="entry name" value="HNS"/>
    <property type="match status" value="1"/>
</dbReference>
<dbReference type="EMBL" id="CP027670">
    <property type="protein sequence ID" value="AVO43428.1"/>
    <property type="molecule type" value="Genomic_DNA"/>
</dbReference>
<keyword evidence="7" id="KW-0614">Plasmid</keyword>
<organism evidence="7 8">
    <name type="scientific">Simplicispira suum</name>
    <dbReference type="NCBI Taxonomy" id="2109915"/>
    <lineage>
        <taxon>Bacteria</taxon>
        <taxon>Pseudomonadati</taxon>
        <taxon>Pseudomonadota</taxon>
        <taxon>Betaproteobacteria</taxon>
        <taxon>Burkholderiales</taxon>
        <taxon>Comamonadaceae</taxon>
        <taxon>Simplicispira</taxon>
    </lineage>
</organism>
<evidence type="ECO:0000256" key="4">
    <source>
        <dbReference type="ARBA" id="ARBA00023125"/>
    </source>
</evidence>
<dbReference type="Gene3D" id="4.10.430.10">
    <property type="entry name" value="Histone-like protein H-NS, C-terminal domain"/>
    <property type="match status" value="1"/>
</dbReference>
<feature type="region of interest" description="Disordered" evidence="5">
    <location>
        <begin position="1"/>
        <end position="23"/>
    </location>
</feature>